<evidence type="ECO:0000313" key="2">
    <source>
        <dbReference type="Proteomes" id="UP001157961"/>
    </source>
</evidence>
<organism evidence="1 2">
    <name type="scientific">Shimia sagamensis</name>
    <dbReference type="NCBI Taxonomy" id="1566352"/>
    <lineage>
        <taxon>Bacteria</taxon>
        <taxon>Pseudomonadati</taxon>
        <taxon>Pseudomonadota</taxon>
        <taxon>Alphaproteobacteria</taxon>
        <taxon>Rhodobacterales</taxon>
        <taxon>Roseobacteraceae</taxon>
    </lineage>
</organism>
<reference evidence="1 2" key="1">
    <citation type="submission" date="2017-05" db="EMBL/GenBank/DDBJ databases">
        <authorList>
            <person name="Varghese N."/>
            <person name="Submissions S."/>
        </authorList>
    </citation>
    <scope>NUCLEOTIDE SEQUENCE [LARGE SCALE GENOMIC DNA]</scope>
    <source>
        <strain evidence="1 2">DSM 29734</strain>
    </source>
</reference>
<protein>
    <submittedName>
        <fullName evidence="1">Uncharacterized protein</fullName>
    </submittedName>
</protein>
<accession>A0ABY1PHC0</accession>
<name>A0ABY1PHC0_9RHOB</name>
<dbReference type="EMBL" id="FXTY01000008">
    <property type="protein sequence ID" value="SMP32058.1"/>
    <property type="molecule type" value="Genomic_DNA"/>
</dbReference>
<comment type="caution">
    <text evidence="1">The sequence shown here is derived from an EMBL/GenBank/DDBJ whole genome shotgun (WGS) entry which is preliminary data.</text>
</comment>
<sequence length="216" mass="23477">MIEAFREAHGQPRARAFCSSCDREPEVFACEHEPSRRKKVPTVVAGMAHKKLQNMGWVVSGGKLRCPTCEAKRKAVSMAHASQTKAAPAAQLNEPTRAQKRQIMDLLGEVYDVDAGRYLGGDTDDTVASVLDMMPGWVAQLREEFFGADGGNDDMDAALRDIRKVVEDITELLSSGRTLVELGTKKLEQAQALESQVAKIKVAVGPRGLKKAGVQA</sequence>
<evidence type="ECO:0000313" key="1">
    <source>
        <dbReference type="EMBL" id="SMP32058.1"/>
    </source>
</evidence>
<dbReference type="Proteomes" id="UP001157961">
    <property type="component" value="Unassembled WGS sequence"/>
</dbReference>
<gene>
    <name evidence="1" type="ORF">SAMN06265373_108126</name>
</gene>
<proteinExistence type="predicted"/>
<keyword evidence="2" id="KW-1185">Reference proteome</keyword>
<dbReference type="RefSeq" id="WP_283427424.1">
    <property type="nucleotide sequence ID" value="NZ_FXTY01000008.1"/>
</dbReference>